<accession>A0AA88DVZ8</accession>
<evidence type="ECO:0000313" key="2">
    <source>
        <dbReference type="Proteomes" id="UP001187192"/>
    </source>
</evidence>
<evidence type="ECO:0000313" key="1">
    <source>
        <dbReference type="EMBL" id="GMN62155.1"/>
    </source>
</evidence>
<reference evidence="1" key="1">
    <citation type="submission" date="2023-07" db="EMBL/GenBank/DDBJ databases">
        <title>draft genome sequence of fig (Ficus carica).</title>
        <authorList>
            <person name="Takahashi T."/>
            <person name="Nishimura K."/>
        </authorList>
    </citation>
    <scope>NUCLEOTIDE SEQUENCE</scope>
</reference>
<dbReference type="Proteomes" id="UP001187192">
    <property type="component" value="Unassembled WGS sequence"/>
</dbReference>
<protein>
    <submittedName>
        <fullName evidence="1">Uncharacterized protein</fullName>
    </submittedName>
</protein>
<comment type="caution">
    <text evidence="1">The sequence shown here is derived from an EMBL/GenBank/DDBJ whole genome shotgun (WGS) entry which is preliminary data.</text>
</comment>
<dbReference type="EMBL" id="BTGU01000124">
    <property type="protein sequence ID" value="GMN62155.1"/>
    <property type="molecule type" value="Genomic_DNA"/>
</dbReference>
<name>A0AA88DVZ8_FICCA</name>
<dbReference type="AlphaFoldDB" id="A0AA88DVZ8"/>
<sequence>MLQVMENCLIAVDGVERRSCQGGLLNHGGWWCIRSHEADAKQSKKSL</sequence>
<organism evidence="1 2">
    <name type="scientific">Ficus carica</name>
    <name type="common">Common fig</name>
    <dbReference type="NCBI Taxonomy" id="3494"/>
    <lineage>
        <taxon>Eukaryota</taxon>
        <taxon>Viridiplantae</taxon>
        <taxon>Streptophyta</taxon>
        <taxon>Embryophyta</taxon>
        <taxon>Tracheophyta</taxon>
        <taxon>Spermatophyta</taxon>
        <taxon>Magnoliopsida</taxon>
        <taxon>eudicotyledons</taxon>
        <taxon>Gunneridae</taxon>
        <taxon>Pentapetalae</taxon>
        <taxon>rosids</taxon>
        <taxon>fabids</taxon>
        <taxon>Rosales</taxon>
        <taxon>Moraceae</taxon>
        <taxon>Ficeae</taxon>
        <taxon>Ficus</taxon>
    </lineage>
</organism>
<gene>
    <name evidence="1" type="ORF">TIFTF001_031239</name>
</gene>
<keyword evidence="2" id="KW-1185">Reference proteome</keyword>
<proteinExistence type="predicted"/>